<accession>A0A7I3ZRA8</accession>
<proteinExistence type="predicted"/>
<dbReference type="Gramene" id="Pp3c12_21030V3.2">
    <property type="protein sequence ID" value="PAC:32973391.CDS.1"/>
    <property type="gene ID" value="Pp3c12_21030"/>
</dbReference>
<sequence>MPASPVCSMRACLAFLCLLKSVRSGSRGVRICLVVLFVLLYFRIGVRRGEFFWQGLGLRGVMLFAFSEEVWEVRGVLSGLWWCAASWCVWGRFHVCAGRGGTWLARSSWITWLCRWLRLGGYAVWEELGV</sequence>
<evidence type="ECO:0000313" key="3">
    <source>
        <dbReference type="Proteomes" id="UP000006727"/>
    </source>
</evidence>
<dbReference type="Gramene" id="Pp3c12_20761V3.1">
    <property type="protein sequence ID" value="PAC:32972396.CDS.1"/>
    <property type="gene ID" value="Pp3c12_20761"/>
</dbReference>
<keyword evidence="3" id="KW-1185">Reference proteome</keyword>
<dbReference type="EnsemblPlants" id="Pp3c12_21030V3.2">
    <property type="protein sequence ID" value="PAC:32973391.CDS.1"/>
    <property type="gene ID" value="Pp3c12_21030"/>
</dbReference>
<reference evidence="2" key="3">
    <citation type="submission" date="2020-12" db="UniProtKB">
        <authorList>
            <consortium name="EnsemblPlants"/>
        </authorList>
    </citation>
    <scope>IDENTIFICATION</scope>
</reference>
<feature type="chain" id="PRO_5036203959" evidence="1">
    <location>
        <begin position="25"/>
        <end position="130"/>
    </location>
</feature>
<feature type="signal peptide" evidence="1">
    <location>
        <begin position="1"/>
        <end position="24"/>
    </location>
</feature>
<organism evidence="2 3">
    <name type="scientific">Physcomitrium patens</name>
    <name type="common">Spreading-leaved earth moss</name>
    <name type="synonym">Physcomitrella patens</name>
    <dbReference type="NCBI Taxonomy" id="3218"/>
    <lineage>
        <taxon>Eukaryota</taxon>
        <taxon>Viridiplantae</taxon>
        <taxon>Streptophyta</taxon>
        <taxon>Embryophyta</taxon>
        <taxon>Bryophyta</taxon>
        <taxon>Bryophytina</taxon>
        <taxon>Bryopsida</taxon>
        <taxon>Funariidae</taxon>
        <taxon>Funariales</taxon>
        <taxon>Funariaceae</taxon>
        <taxon>Physcomitrium</taxon>
    </lineage>
</organism>
<dbReference type="EnsemblPlants" id="Pp3c12_20761V3.1">
    <property type="protein sequence ID" value="PAC:32972396.CDS.1"/>
    <property type="gene ID" value="Pp3c12_20761"/>
</dbReference>
<protein>
    <submittedName>
        <fullName evidence="2">Uncharacterized protein</fullName>
    </submittedName>
</protein>
<evidence type="ECO:0000256" key="1">
    <source>
        <dbReference type="SAM" id="SignalP"/>
    </source>
</evidence>
<dbReference type="Gramene" id="Pp3c12_21030V3.1">
    <property type="protein sequence ID" value="PAC:32973390.CDS.1"/>
    <property type="gene ID" value="Pp3c12_21030"/>
</dbReference>
<dbReference type="Proteomes" id="UP000006727">
    <property type="component" value="Chromosome 12"/>
</dbReference>
<dbReference type="InParanoid" id="A0A7I3ZRA8"/>
<reference evidence="2 3" key="2">
    <citation type="journal article" date="2018" name="Plant J.">
        <title>The Physcomitrella patens chromosome-scale assembly reveals moss genome structure and evolution.</title>
        <authorList>
            <person name="Lang D."/>
            <person name="Ullrich K.K."/>
            <person name="Murat F."/>
            <person name="Fuchs J."/>
            <person name="Jenkins J."/>
            <person name="Haas F.B."/>
            <person name="Piednoel M."/>
            <person name="Gundlach H."/>
            <person name="Van Bel M."/>
            <person name="Meyberg R."/>
            <person name="Vives C."/>
            <person name="Morata J."/>
            <person name="Symeonidi A."/>
            <person name="Hiss M."/>
            <person name="Muchero W."/>
            <person name="Kamisugi Y."/>
            <person name="Saleh O."/>
            <person name="Blanc G."/>
            <person name="Decker E.L."/>
            <person name="van Gessel N."/>
            <person name="Grimwood J."/>
            <person name="Hayes R.D."/>
            <person name="Graham S.W."/>
            <person name="Gunter L.E."/>
            <person name="McDaniel S.F."/>
            <person name="Hoernstein S.N.W."/>
            <person name="Larsson A."/>
            <person name="Li F.W."/>
            <person name="Perroud P.F."/>
            <person name="Phillips J."/>
            <person name="Ranjan P."/>
            <person name="Rokshar D.S."/>
            <person name="Rothfels C.J."/>
            <person name="Schneider L."/>
            <person name="Shu S."/>
            <person name="Stevenson D.W."/>
            <person name="Thummler F."/>
            <person name="Tillich M."/>
            <person name="Villarreal Aguilar J.C."/>
            <person name="Widiez T."/>
            <person name="Wong G.K."/>
            <person name="Wymore A."/>
            <person name="Zhang Y."/>
            <person name="Zimmer A.D."/>
            <person name="Quatrano R.S."/>
            <person name="Mayer K.F.X."/>
            <person name="Goodstein D."/>
            <person name="Casacuberta J.M."/>
            <person name="Vandepoele K."/>
            <person name="Reski R."/>
            <person name="Cuming A.C."/>
            <person name="Tuskan G.A."/>
            <person name="Maumus F."/>
            <person name="Salse J."/>
            <person name="Schmutz J."/>
            <person name="Rensing S.A."/>
        </authorList>
    </citation>
    <scope>NUCLEOTIDE SEQUENCE [LARGE SCALE GENOMIC DNA]</scope>
    <source>
        <strain evidence="2 3">cv. Gransden 2004</strain>
    </source>
</reference>
<dbReference type="EnsemblPlants" id="Pp3c12_21030V3.1">
    <property type="protein sequence ID" value="PAC:32973390.CDS.1"/>
    <property type="gene ID" value="Pp3c12_21030"/>
</dbReference>
<name>A0A7I3ZRA8_PHYPA</name>
<reference evidence="2 3" key="1">
    <citation type="journal article" date="2008" name="Science">
        <title>The Physcomitrella genome reveals evolutionary insights into the conquest of land by plants.</title>
        <authorList>
            <person name="Rensing S."/>
            <person name="Lang D."/>
            <person name="Zimmer A."/>
            <person name="Terry A."/>
            <person name="Salamov A."/>
            <person name="Shapiro H."/>
            <person name="Nishiyama T."/>
            <person name="Perroud P.-F."/>
            <person name="Lindquist E."/>
            <person name="Kamisugi Y."/>
            <person name="Tanahashi T."/>
            <person name="Sakakibara K."/>
            <person name="Fujita T."/>
            <person name="Oishi K."/>
            <person name="Shin-I T."/>
            <person name="Kuroki Y."/>
            <person name="Toyoda A."/>
            <person name="Suzuki Y."/>
            <person name="Hashimoto A."/>
            <person name="Yamaguchi K."/>
            <person name="Sugano A."/>
            <person name="Kohara Y."/>
            <person name="Fujiyama A."/>
            <person name="Anterola A."/>
            <person name="Aoki S."/>
            <person name="Ashton N."/>
            <person name="Barbazuk W.B."/>
            <person name="Barker E."/>
            <person name="Bennetzen J."/>
            <person name="Bezanilla M."/>
            <person name="Blankenship R."/>
            <person name="Cho S.H."/>
            <person name="Dutcher S."/>
            <person name="Estelle M."/>
            <person name="Fawcett J.A."/>
            <person name="Gundlach H."/>
            <person name="Hanada K."/>
            <person name="Heyl A."/>
            <person name="Hicks K.A."/>
            <person name="Hugh J."/>
            <person name="Lohr M."/>
            <person name="Mayer K."/>
            <person name="Melkozernov A."/>
            <person name="Murata T."/>
            <person name="Nelson D."/>
            <person name="Pils B."/>
            <person name="Prigge M."/>
            <person name="Reiss B."/>
            <person name="Renner T."/>
            <person name="Rombauts S."/>
            <person name="Rushton P."/>
            <person name="Sanderfoot A."/>
            <person name="Schween G."/>
            <person name="Shiu S.-H."/>
            <person name="Stueber K."/>
            <person name="Theodoulou F.L."/>
            <person name="Tu H."/>
            <person name="Van de Peer Y."/>
            <person name="Verrier P.J."/>
            <person name="Waters E."/>
            <person name="Wood A."/>
            <person name="Yang L."/>
            <person name="Cove D."/>
            <person name="Cuming A."/>
            <person name="Hasebe M."/>
            <person name="Lucas S."/>
            <person name="Mishler D.B."/>
            <person name="Reski R."/>
            <person name="Grigoriev I."/>
            <person name="Quatrano R.S."/>
            <person name="Boore J.L."/>
        </authorList>
    </citation>
    <scope>NUCLEOTIDE SEQUENCE [LARGE SCALE GENOMIC DNA]</scope>
    <source>
        <strain evidence="2 3">cv. Gransden 2004</strain>
    </source>
</reference>
<evidence type="ECO:0000313" key="2">
    <source>
        <dbReference type="EnsemblPlants" id="PAC:32972396.CDS.1"/>
    </source>
</evidence>
<keyword evidence="1" id="KW-0732">Signal</keyword>
<dbReference type="EMBL" id="ABEU02000012">
    <property type="status" value="NOT_ANNOTATED_CDS"/>
    <property type="molecule type" value="Genomic_DNA"/>
</dbReference>
<dbReference type="AlphaFoldDB" id="A0A7I3ZRA8"/>